<name>M5TSF8_9BACT</name>
<proteinExistence type="predicted"/>
<organism evidence="1 2">
    <name type="scientific">Rhodopirellula sallentina SM41</name>
    <dbReference type="NCBI Taxonomy" id="1263870"/>
    <lineage>
        <taxon>Bacteria</taxon>
        <taxon>Pseudomonadati</taxon>
        <taxon>Planctomycetota</taxon>
        <taxon>Planctomycetia</taxon>
        <taxon>Pirellulales</taxon>
        <taxon>Pirellulaceae</taxon>
        <taxon>Rhodopirellula</taxon>
    </lineage>
</organism>
<dbReference type="SUPFAM" id="SSF51905">
    <property type="entry name" value="FAD/NAD(P)-binding domain"/>
    <property type="match status" value="1"/>
</dbReference>
<dbReference type="PANTHER" id="PTHR42685:SF22">
    <property type="entry name" value="CONDITIONED MEDIUM FACTOR RECEPTOR 1"/>
    <property type="match status" value="1"/>
</dbReference>
<sequence length="354" mass="39430">MERAQRLGVRVWQPCEVQVIRSSTRSVFLRHRHRSNGERALKEEPSTALESTRVEHRLGCSETDNEWHLTDEFDLVVLATGLTGVFSATKSSDDQEEDSLQTRRWTLPWIDPPHGPLGIAAHLRPDDPLAKRLRLASGEIHMVCGDDGYVGLVRLPNGVIDIAAALRSQRQRRDASDRGALKQNRNQSLVDRLADLLSSHPLMSSDQGGGDAGLESLELWLNERATLMTAPPLRRRRVPGDGRVVAIGDSAGYVEPMTGEGMTWGIESGIAVADLWNQRSDPDHFALEWTHALKTLQPKRRRLCGGITWAMRSEVMRRVTRSSLRHAPWIAKPITRGLACGPAFESTPRSNSTQ</sequence>
<evidence type="ECO:0000313" key="2">
    <source>
        <dbReference type="Proteomes" id="UP000011885"/>
    </source>
</evidence>
<dbReference type="PATRIC" id="fig|1263870.3.peg.6973"/>
<keyword evidence="2" id="KW-1185">Reference proteome</keyword>
<dbReference type="Proteomes" id="UP000011885">
    <property type="component" value="Unassembled WGS sequence"/>
</dbReference>
<dbReference type="PANTHER" id="PTHR42685">
    <property type="entry name" value="GERANYLGERANYL DIPHOSPHATE REDUCTASE"/>
    <property type="match status" value="1"/>
</dbReference>
<dbReference type="InterPro" id="IPR050407">
    <property type="entry name" value="Geranylgeranyl_reductase"/>
</dbReference>
<comment type="caution">
    <text evidence="1">The sequence shown here is derived from an EMBL/GenBank/DDBJ whole genome shotgun (WGS) entry which is preliminary data.</text>
</comment>
<evidence type="ECO:0000313" key="1">
    <source>
        <dbReference type="EMBL" id="EMI51989.1"/>
    </source>
</evidence>
<dbReference type="Gene3D" id="3.50.50.60">
    <property type="entry name" value="FAD/NAD(P)-binding domain"/>
    <property type="match status" value="1"/>
</dbReference>
<reference evidence="1 2" key="1">
    <citation type="journal article" date="2013" name="Mar. Genomics">
        <title>Expression of sulfatases in Rhodopirellula baltica and the diversity of sulfatases in the genus Rhodopirellula.</title>
        <authorList>
            <person name="Wegner C.E."/>
            <person name="Richter-Heitmann T."/>
            <person name="Klindworth A."/>
            <person name="Klockow C."/>
            <person name="Richter M."/>
            <person name="Achstetter T."/>
            <person name="Glockner F.O."/>
            <person name="Harder J."/>
        </authorList>
    </citation>
    <scope>NUCLEOTIDE SEQUENCE [LARGE SCALE GENOMIC DNA]</scope>
    <source>
        <strain evidence="1 2">SM41</strain>
    </source>
</reference>
<protein>
    <submittedName>
        <fullName evidence="1">NAD binding site</fullName>
    </submittedName>
</protein>
<gene>
    <name evidence="1" type="ORF">RSSM_06574</name>
</gene>
<accession>M5TSF8</accession>
<dbReference type="InterPro" id="IPR036188">
    <property type="entry name" value="FAD/NAD-bd_sf"/>
</dbReference>
<dbReference type="EMBL" id="ANOH01000459">
    <property type="protein sequence ID" value="EMI51989.1"/>
    <property type="molecule type" value="Genomic_DNA"/>
</dbReference>
<dbReference type="AlphaFoldDB" id="M5TSF8"/>